<name>A0A372JHD1_9ACTN</name>
<evidence type="ECO:0000313" key="1">
    <source>
        <dbReference type="EMBL" id="RFU39397.1"/>
    </source>
</evidence>
<proteinExistence type="predicted"/>
<sequence length="149" mass="16023">MFVAGRLGRRTVRCTGVPPRVLLHEYARLSERAGGWPLALADAAPVFGVRRVPRQRVMLTAVQAEVALAVDGRRTPAGVAAELGRPVVVCLEAVRALTALGLVERPVVGVGGPLRRRVRHPGEVPGGRLEPPPVDLETLMRLRAALERV</sequence>
<dbReference type="AlphaFoldDB" id="A0A372JHD1"/>
<reference evidence="1 2" key="1">
    <citation type="submission" date="2018-08" db="EMBL/GenBank/DDBJ databases">
        <title>Actinomadura jelena sp. nov., a novel Actinomycete isolated from soil in Chad.</title>
        <authorList>
            <person name="Shi L."/>
        </authorList>
    </citation>
    <scope>NUCLEOTIDE SEQUENCE [LARGE SCALE GENOMIC DNA]</scope>
    <source>
        <strain evidence="1 2">NEAU-G17</strain>
    </source>
</reference>
<gene>
    <name evidence="1" type="ORF">DZF91_22615</name>
</gene>
<protein>
    <recommendedName>
        <fullName evidence="3">DUF742 domain-containing protein</fullName>
    </recommendedName>
</protein>
<evidence type="ECO:0000313" key="2">
    <source>
        <dbReference type="Proteomes" id="UP000261811"/>
    </source>
</evidence>
<organism evidence="1 2">
    <name type="scientific">Actinomadura logoneensis</name>
    <dbReference type="NCBI Taxonomy" id="2293572"/>
    <lineage>
        <taxon>Bacteria</taxon>
        <taxon>Bacillati</taxon>
        <taxon>Actinomycetota</taxon>
        <taxon>Actinomycetes</taxon>
        <taxon>Streptosporangiales</taxon>
        <taxon>Thermomonosporaceae</taxon>
        <taxon>Actinomadura</taxon>
    </lineage>
</organism>
<evidence type="ECO:0008006" key="3">
    <source>
        <dbReference type="Google" id="ProtNLM"/>
    </source>
</evidence>
<keyword evidence="2" id="KW-1185">Reference proteome</keyword>
<dbReference type="Proteomes" id="UP000261811">
    <property type="component" value="Unassembled WGS sequence"/>
</dbReference>
<dbReference type="EMBL" id="QURH01000342">
    <property type="protein sequence ID" value="RFU39397.1"/>
    <property type="molecule type" value="Genomic_DNA"/>
</dbReference>
<comment type="caution">
    <text evidence="1">The sequence shown here is derived from an EMBL/GenBank/DDBJ whole genome shotgun (WGS) entry which is preliminary data.</text>
</comment>
<accession>A0A372JHD1</accession>